<evidence type="ECO:0000313" key="7">
    <source>
        <dbReference type="Proteomes" id="UP001163255"/>
    </source>
</evidence>
<evidence type="ECO:0000313" key="4">
    <source>
        <dbReference type="EMBL" id="UYM15105.1"/>
    </source>
</evidence>
<dbReference type="EMBL" id="CP103300">
    <property type="protein sequence ID" value="UYM13975.1"/>
    <property type="molecule type" value="Genomic_DNA"/>
</dbReference>
<dbReference type="NCBIfam" id="TIGR04416">
    <property type="entry name" value="group_II_RT_mat"/>
    <property type="match status" value="1"/>
</dbReference>
<comment type="similarity">
    <text evidence="1">Belongs to the bacterial reverse transcriptase family.</text>
</comment>
<dbReference type="InterPro" id="IPR051083">
    <property type="entry name" value="GrpII_Intron_Splice-Mob/Def"/>
</dbReference>
<evidence type="ECO:0000313" key="6">
    <source>
        <dbReference type="EMBL" id="UYM16362.1"/>
    </source>
</evidence>
<dbReference type="Pfam" id="PF00078">
    <property type="entry name" value="RVT_1"/>
    <property type="match status" value="1"/>
</dbReference>
<name>A0ABY6GUA9_9GAMM</name>
<dbReference type="PANTHER" id="PTHR34047">
    <property type="entry name" value="NUCLEAR INTRON MATURASE 1, MITOCHONDRIAL-RELATED"/>
    <property type="match status" value="1"/>
</dbReference>
<dbReference type="PROSITE" id="PS50878">
    <property type="entry name" value="RT_POL"/>
    <property type="match status" value="1"/>
</dbReference>
<dbReference type="InterPro" id="IPR043502">
    <property type="entry name" value="DNA/RNA_pol_sf"/>
</dbReference>
<dbReference type="RefSeq" id="WP_262595376.1">
    <property type="nucleotide sequence ID" value="NZ_CP103300.1"/>
</dbReference>
<evidence type="ECO:0000313" key="3">
    <source>
        <dbReference type="EMBL" id="UYM13975.1"/>
    </source>
</evidence>
<dbReference type="GO" id="GO:0003964">
    <property type="term" value="F:RNA-directed DNA polymerase activity"/>
    <property type="evidence" value="ECO:0007669"/>
    <property type="project" value="UniProtKB-KW"/>
</dbReference>
<dbReference type="EMBL" id="CP103300">
    <property type="protein sequence ID" value="UYM16362.1"/>
    <property type="molecule type" value="Genomic_DNA"/>
</dbReference>
<dbReference type="PANTHER" id="PTHR34047:SF8">
    <property type="entry name" value="PROTEIN YKFC"/>
    <property type="match status" value="1"/>
</dbReference>
<dbReference type="CDD" id="cd01651">
    <property type="entry name" value="RT_G2_intron"/>
    <property type="match status" value="1"/>
</dbReference>
<dbReference type="InterPro" id="IPR000477">
    <property type="entry name" value="RT_dom"/>
</dbReference>
<organism evidence="6 7">
    <name type="scientific">Endozoicomonas euniceicola</name>
    <dbReference type="NCBI Taxonomy" id="1234143"/>
    <lineage>
        <taxon>Bacteria</taxon>
        <taxon>Pseudomonadati</taxon>
        <taxon>Pseudomonadota</taxon>
        <taxon>Gammaproteobacteria</taxon>
        <taxon>Oceanospirillales</taxon>
        <taxon>Endozoicomonadaceae</taxon>
        <taxon>Endozoicomonas</taxon>
    </lineage>
</organism>
<evidence type="ECO:0000313" key="5">
    <source>
        <dbReference type="EMBL" id="UYM15882.1"/>
    </source>
</evidence>
<accession>A0ABY6GUA9</accession>
<gene>
    <name evidence="6" type="primary">ltrA</name>
    <name evidence="6" type="ORF">NX720_00005</name>
    <name evidence="3" type="ORF">NX720_13735</name>
    <name evidence="4" type="ORF">NX720_19885</name>
    <name evidence="5" type="ORF">NX720_24195</name>
</gene>
<keyword evidence="7" id="KW-1185">Reference proteome</keyword>
<keyword evidence="6" id="KW-0808">Transferase</keyword>
<reference evidence="6" key="1">
    <citation type="submission" date="2022-10" db="EMBL/GenBank/DDBJ databases">
        <title>Completed Genome Sequence of two octocoral isolated bacterium, Endozoicomonas euniceicola EF212T and Endozoicomonas gorgoniicola PS125T.</title>
        <authorList>
            <person name="Chiou Y.-J."/>
            <person name="Chen Y.-H."/>
        </authorList>
    </citation>
    <scope>NUCLEOTIDE SEQUENCE</scope>
    <source>
        <strain evidence="6">EF212</strain>
    </source>
</reference>
<dbReference type="SUPFAM" id="SSF56672">
    <property type="entry name" value="DNA/RNA polymerases"/>
    <property type="match status" value="1"/>
</dbReference>
<keyword evidence="6" id="KW-0695">RNA-directed DNA polymerase</keyword>
<proteinExistence type="inferred from homology"/>
<dbReference type="EC" id="2.7.7.49" evidence="6"/>
<evidence type="ECO:0000259" key="2">
    <source>
        <dbReference type="PROSITE" id="PS50878"/>
    </source>
</evidence>
<dbReference type="EMBL" id="CP103300">
    <property type="protein sequence ID" value="UYM15882.1"/>
    <property type="molecule type" value="Genomic_DNA"/>
</dbReference>
<dbReference type="Proteomes" id="UP001163255">
    <property type="component" value="Chromosome"/>
</dbReference>
<keyword evidence="6" id="KW-0548">Nucleotidyltransferase</keyword>
<dbReference type="EMBL" id="CP103300">
    <property type="protein sequence ID" value="UYM15105.1"/>
    <property type="molecule type" value="Genomic_DNA"/>
</dbReference>
<feature type="domain" description="Reverse transcriptase" evidence="2">
    <location>
        <begin position="66"/>
        <end position="314"/>
    </location>
</feature>
<protein>
    <submittedName>
        <fullName evidence="6">Group II intron reverse transcriptase/maturase</fullName>
        <ecNumber evidence="6">2.7.7.49</ecNumber>
    </submittedName>
</protein>
<dbReference type="InterPro" id="IPR030931">
    <property type="entry name" value="Group_II_RT_mat"/>
</dbReference>
<evidence type="ECO:0000256" key="1">
    <source>
        <dbReference type="ARBA" id="ARBA00034120"/>
    </source>
</evidence>
<sequence length="437" mass="51280">MSTKQRRIAILARDNPAMVFTSLNHHMDYNWLLQAYQLTRKDGATGVDGQTAEIYAVQLESNLLNLLDRIKSGQYRAPAVRRTYIDKGKGQKRPLGIPTFEDKIVQRAVVMLLEPIYEQDFYNCSFGFRKQRSAHHALESLRNHIMRDRAYWVLDVDIQKYFDTIDHGQLRKFLARRVVDGVVRKLIDKWLKAGILESGEVSYPVQGTPQGGVISPLLANIYLHYVLDDWFVQTVLPRMRGRCSLTRFADDSVMVFENHDDCRRFEEALAKRFERYGLNLHPEKTQCVDFRPNHRKENKRCGNSVTFDFLGFTHFWGVSRKGNTVIFRKTAKGRIARTLKAFNDYCRKHRHDSLIDQYAALNRKLRGHYAYFGITGNAKSLGTIQHKVKIIWRKWLSRCSQKSYITWEKFNLFLKRFPLAPPRIHHQYYRGYQPVNQ</sequence>